<accession>A0A3M0C045</accession>
<protein>
    <recommendedName>
        <fullName evidence="3">Polyketide cyclase/dehydrase/lipid transport protein</fullName>
    </recommendedName>
</protein>
<name>A0A3M0C045_9PROT</name>
<gene>
    <name evidence="1" type="ORF">BXY39_3022</name>
</gene>
<keyword evidence="2" id="KW-1185">Reference proteome</keyword>
<evidence type="ECO:0008006" key="3">
    <source>
        <dbReference type="Google" id="ProtNLM"/>
    </source>
</evidence>
<sequence>MKLKRDVLIRMNAQAAKLPFADWNLYHKSVVAVLAAFFVAVLLRAVTAVDGGDVYHESARVFEATPEMMWPWVTTTQDRVRWQAGIVDISRLTGAPAEPASTRLLFWREDGRRWSAVERTEQVVRTRVFEVIQQSDRDDRRMRIELVPEGPCRTRVIMMEWIRATAYRDRFWAFLYTDARQGRLETSLDALGRWIGYDPQPCSEG</sequence>
<dbReference type="Proteomes" id="UP000271227">
    <property type="component" value="Unassembled WGS sequence"/>
</dbReference>
<evidence type="ECO:0000313" key="2">
    <source>
        <dbReference type="Proteomes" id="UP000271227"/>
    </source>
</evidence>
<dbReference type="RefSeq" id="WP_121939689.1">
    <property type="nucleotide sequence ID" value="NZ_REFR01000014.1"/>
</dbReference>
<dbReference type="AlphaFoldDB" id="A0A3M0C045"/>
<dbReference type="EMBL" id="REFR01000014">
    <property type="protein sequence ID" value="RMB02672.1"/>
    <property type="molecule type" value="Genomic_DNA"/>
</dbReference>
<evidence type="ECO:0000313" key="1">
    <source>
        <dbReference type="EMBL" id="RMB02672.1"/>
    </source>
</evidence>
<dbReference type="CDD" id="cd07812">
    <property type="entry name" value="SRPBCC"/>
    <property type="match status" value="1"/>
</dbReference>
<proteinExistence type="predicted"/>
<reference evidence="1 2" key="1">
    <citation type="submission" date="2018-10" db="EMBL/GenBank/DDBJ databases">
        <title>Genomic Encyclopedia of Archaeal and Bacterial Type Strains, Phase II (KMG-II): from individual species to whole genera.</title>
        <authorList>
            <person name="Goeker M."/>
        </authorList>
    </citation>
    <scope>NUCLEOTIDE SEQUENCE [LARGE SCALE GENOMIC DNA]</scope>
    <source>
        <strain evidence="1 2">DSM 25217</strain>
    </source>
</reference>
<organism evidence="1 2">
    <name type="scientific">Eilatimonas milleporae</name>
    <dbReference type="NCBI Taxonomy" id="911205"/>
    <lineage>
        <taxon>Bacteria</taxon>
        <taxon>Pseudomonadati</taxon>
        <taxon>Pseudomonadota</taxon>
        <taxon>Alphaproteobacteria</taxon>
        <taxon>Kordiimonadales</taxon>
        <taxon>Kordiimonadaceae</taxon>
        <taxon>Eilatimonas</taxon>
    </lineage>
</organism>
<dbReference type="SUPFAM" id="SSF55961">
    <property type="entry name" value="Bet v1-like"/>
    <property type="match status" value="1"/>
</dbReference>
<dbReference type="OrthoDB" id="8480742at2"/>
<comment type="caution">
    <text evidence="1">The sequence shown here is derived from an EMBL/GenBank/DDBJ whole genome shotgun (WGS) entry which is preliminary data.</text>
</comment>
<dbReference type="InParanoid" id="A0A3M0C045"/>